<accession>A0ABM5P1D4</accession>
<evidence type="ECO:0000313" key="1">
    <source>
        <dbReference type="EMBL" id="AHC40097.1"/>
    </source>
</evidence>
<proteinExistence type="predicted"/>
<reference evidence="1 2" key="1">
    <citation type="journal article" date="2014" name="Genome Announc.">
        <title>Complete Genome Sequence of Mycoplasma ovis Strain Michigan, a Hemoplasma of Sheep with Two Distinct 16S rRNA Genes.</title>
        <authorList>
            <person name="Deshuillers P.L."/>
            <person name="Santos A.P."/>
            <person name="do Nascimento N.C."/>
            <person name="Hampel J.A."/>
            <person name="Bergin I.L."/>
            <person name="Dyson M.C."/>
            <person name="Messick J.B."/>
        </authorList>
    </citation>
    <scope>NUCLEOTIDE SEQUENCE [LARGE SCALE GENOMIC DNA]</scope>
    <source>
        <strain evidence="1 2">Michigan</strain>
    </source>
</reference>
<organism evidence="1 2">
    <name type="scientific">Mycoplasma ovis str. Michigan</name>
    <dbReference type="NCBI Taxonomy" id="1415773"/>
    <lineage>
        <taxon>Bacteria</taxon>
        <taxon>Bacillati</taxon>
        <taxon>Mycoplasmatota</taxon>
        <taxon>Mollicutes</taxon>
        <taxon>Mycoplasmataceae</taxon>
        <taxon>Mycoplasma</taxon>
    </lineage>
</organism>
<keyword evidence="2" id="KW-1185">Reference proteome</keyword>
<name>A0ABM5P1D4_9MOLU</name>
<protein>
    <submittedName>
        <fullName evidence="1">Uncharacterized protein</fullName>
    </submittedName>
</protein>
<gene>
    <name evidence="1" type="ORF">OVS_00480</name>
</gene>
<dbReference type="EMBL" id="CP006935">
    <property type="protein sequence ID" value="AHC40097.1"/>
    <property type="molecule type" value="Genomic_DNA"/>
</dbReference>
<sequence>MKLDETAKSLGPELISDHKYSERKTIVKGECEVVFTVSDLDEFLKKQKEDKNDYVATSCKITNVKNEYISLPERWNVLFPKSVLDSNYSFKLGEKFDFYSETVPRNDLNNGGGINTFFKGTVFKNEIQGEWIYKGTIKLLSTVTTVEIKGWGLFGKRIYIYFPYERGK</sequence>
<dbReference type="Proteomes" id="UP000018745">
    <property type="component" value="Chromosome"/>
</dbReference>
<evidence type="ECO:0000313" key="2">
    <source>
        <dbReference type="Proteomes" id="UP000018745"/>
    </source>
</evidence>